<dbReference type="RefSeq" id="WP_111590577.1">
    <property type="nucleotide sequence ID" value="NZ_QLMA01000001.1"/>
</dbReference>
<feature type="signal peptide" evidence="6">
    <location>
        <begin position="1"/>
        <end position="20"/>
    </location>
</feature>
<dbReference type="SUPFAM" id="SSF48452">
    <property type="entry name" value="TPR-like"/>
    <property type="match status" value="1"/>
</dbReference>
<keyword evidence="4" id="KW-0472">Membrane</keyword>
<evidence type="ECO:0000256" key="3">
    <source>
        <dbReference type="ARBA" id="ARBA00022729"/>
    </source>
</evidence>
<dbReference type="InterPro" id="IPR012944">
    <property type="entry name" value="SusD_RagB_dom"/>
</dbReference>
<dbReference type="EMBL" id="QLMA01000001">
    <property type="protein sequence ID" value="RAJ87912.1"/>
    <property type="molecule type" value="Genomic_DNA"/>
</dbReference>
<dbReference type="Pfam" id="PF07980">
    <property type="entry name" value="SusD_RagB"/>
    <property type="match status" value="1"/>
</dbReference>
<dbReference type="OrthoDB" id="618454at2"/>
<evidence type="ECO:0000256" key="2">
    <source>
        <dbReference type="ARBA" id="ARBA00006275"/>
    </source>
</evidence>
<evidence type="ECO:0000256" key="6">
    <source>
        <dbReference type="SAM" id="SignalP"/>
    </source>
</evidence>
<dbReference type="Proteomes" id="UP000249819">
    <property type="component" value="Unassembled WGS sequence"/>
</dbReference>
<evidence type="ECO:0000259" key="7">
    <source>
        <dbReference type="Pfam" id="PF07980"/>
    </source>
</evidence>
<reference evidence="9 10" key="1">
    <citation type="submission" date="2018-06" db="EMBL/GenBank/DDBJ databases">
        <title>Genomic Encyclopedia of Archaeal and Bacterial Type Strains, Phase II (KMG-II): from individual species to whole genera.</title>
        <authorList>
            <person name="Goeker M."/>
        </authorList>
    </citation>
    <scope>NUCLEOTIDE SEQUENCE [LARGE SCALE GENOMIC DNA]</scope>
    <source>
        <strain evidence="9 10">DSM 29821</strain>
    </source>
</reference>
<proteinExistence type="inferred from homology"/>
<comment type="subcellular location">
    <subcellularLocation>
        <location evidence="1">Cell outer membrane</location>
    </subcellularLocation>
</comment>
<evidence type="ECO:0000256" key="4">
    <source>
        <dbReference type="ARBA" id="ARBA00023136"/>
    </source>
</evidence>
<comment type="similarity">
    <text evidence="2">Belongs to the SusD family.</text>
</comment>
<evidence type="ECO:0000313" key="10">
    <source>
        <dbReference type="Proteomes" id="UP000249819"/>
    </source>
</evidence>
<evidence type="ECO:0000259" key="8">
    <source>
        <dbReference type="Pfam" id="PF14322"/>
    </source>
</evidence>
<evidence type="ECO:0000313" key="9">
    <source>
        <dbReference type="EMBL" id="RAJ87912.1"/>
    </source>
</evidence>
<feature type="domain" description="RagB/SusD" evidence="7">
    <location>
        <begin position="359"/>
        <end position="473"/>
    </location>
</feature>
<name>A0A327WDC3_9BACT</name>
<keyword evidence="5" id="KW-0998">Cell outer membrane</keyword>
<evidence type="ECO:0000256" key="1">
    <source>
        <dbReference type="ARBA" id="ARBA00004442"/>
    </source>
</evidence>
<accession>A0A327WDC3</accession>
<dbReference type="InterPro" id="IPR011990">
    <property type="entry name" value="TPR-like_helical_dom_sf"/>
</dbReference>
<feature type="chain" id="PRO_5016393006" evidence="6">
    <location>
        <begin position="21"/>
        <end position="515"/>
    </location>
</feature>
<protein>
    <submittedName>
        <fullName evidence="9">Putative outer membrane starch-binding protein</fullName>
    </submittedName>
</protein>
<comment type="caution">
    <text evidence="9">The sequence shown here is derived from an EMBL/GenBank/DDBJ whole genome shotgun (WGS) entry which is preliminary data.</text>
</comment>
<dbReference type="Pfam" id="PF14322">
    <property type="entry name" value="SusD-like_3"/>
    <property type="match status" value="1"/>
</dbReference>
<dbReference type="CDD" id="cd08977">
    <property type="entry name" value="SusD"/>
    <property type="match status" value="1"/>
</dbReference>
<dbReference type="InterPro" id="IPR033985">
    <property type="entry name" value="SusD-like_N"/>
</dbReference>
<sequence length="515" mass="56430">MKRNFFKYIMAAAGGFILLAACSKSFITVDPKGTAVESNYYRNQTEAFNGLIAVYDVVGWQGSMYITKVGMADAASDDHYAGGGGATDVSGLQVMTNYTVDAAQGPSSELWQKGFAGVFRANLLLTKLPGATMDENLKKRYAAECKLLRAHFYFDLIRLFKNVPLITKPLANSETYSVVQAAPADVWAQIVKDLQDAIAESQLPDKVAGAELGRVTKGTAHALLGKVYLWQQKYTEAATELAEVNGADPGNVSAKYGYNLLKNFGDLWKSDNASKFNSESIFEISFTSLSGGTWNCVSCTEGNVLNIMVGPRGYKPTAGAPDYYSGWSFLPVTQDLYDLMHYDPRFKYTIADLDSLEKNGIARYDKGYMNTGYFLEKFAARSSNITKGGGNTELNFGQNMYEIRLADSYLMEAEALIKGGQGGDVGTRAYKLLNAVRGRVGLPAVAATFDVIMKERRMELAGEGQRWFDLVRTGLAPTVLGSRGFKANKNEILPIPLQELENTKLEQNKEYGGTK</sequence>
<gene>
    <name evidence="9" type="ORF">CLV59_101677</name>
</gene>
<evidence type="ECO:0000256" key="5">
    <source>
        <dbReference type="ARBA" id="ARBA00023237"/>
    </source>
</evidence>
<dbReference type="GO" id="GO:0009279">
    <property type="term" value="C:cell outer membrane"/>
    <property type="evidence" value="ECO:0007669"/>
    <property type="project" value="UniProtKB-SubCell"/>
</dbReference>
<dbReference type="AlphaFoldDB" id="A0A327WDC3"/>
<feature type="domain" description="SusD-like N-terminal" evidence="8">
    <location>
        <begin position="97"/>
        <end position="229"/>
    </location>
</feature>
<dbReference type="Gene3D" id="1.25.40.390">
    <property type="match status" value="1"/>
</dbReference>
<organism evidence="9 10">
    <name type="scientific">Chitinophaga dinghuensis</name>
    <dbReference type="NCBI Taxonomy" id="1539050"/>
    <lineage>
        <taxon>Bacteria</taxon>
        <taxon>Pseudomonadati</taxon>
        <taxon>Bacteroidota</taxon>
        <taxon>Chitinophagia</taxon>
        <taxon>Chitinophagales</taxon>
        <taxon>Chitinophagaceae</taxon>
        <taxon>Chitinophaga</taxon>
    </lineage>
</organism>
<keyword evidence="10" id="KW-1185">Reference proteome</keyword>
<keyword evidence="3 6" id="KW-0732">Signal</keyword>
<dbReference type="PROSITE" id="PS51257">
    <property type="entry name" value="PROKAR_LIPOPROTEIN"/>
    <property type="match status" value="1"/>
</dbReference>